<dbReference type="RefSeq" id="WP_308863099.1">
    <property type="nucleotide sequence ID" value="NZ_JAVHUL010000004.1"/>
</dbReference>
<dbReference type="EMBL" id="JAVHUL010000004">
    <property type="protein sequence ID" value="MDQ7916449.1"/>
    <property type="molecule type" value="Genomic_DNA"/>
</dbReference>
<organism evidence="3 4">
    <name type="scientific">Mesonia profundi</name>
    <dbReference type="NCBI Taxonomy" id="3070998"/>
    <lineage>
        <taxon>Bacteria</taxon>
        <taxon>Pseudomonadati</taxon>
        <taxon>Bacteroidota</taxon>
        <taxon>Flavobacteriia</taxon>
        <taxon>Flavobacteriales</taxon>
        <taxon>Flavobacteriaceae</taxon>
        <taxon>Mesonia</taxon>
    </lineage>
</organism>
<dbReference type="InterPro" id="IPR038763">
    <property type="entry name" value="DHH_sf"/>
</dbReference>
<dbReference type="InterPro" id="IPR051319">
    <property type="entry name" value="Oligoribo/pAp-PDE_c-di-AMP_PDE"/>
</dbReference>
<evidence type="ECO:0000313" key="3">
    <source>
        <dbReference type="EMBL" id="MDQ7916449.1"/>
    </source>
</evidence>
<dbReference type="InterPro" id="IPR001667">
    <property type="entry name" value="DDH_dom"/>
</dbReference>
<evidence type="ECO:0000313" key="4">
    <source>
        <dbReference type="Proteomes" id="UP001230915"/>
    </source>
</evidence>
<protein>
    <submittedName>
        <fullName evidence="3">Bifunctional oligoribonuclease/PAP phosphatase NrnA</fullName>
        <ecNumber evidence="3">3.1.3.7</ecNumber>
    </submittedName>
</protein>
<dbReference type="SUPFAM" id="SSF64182">
    <property type="entry name" value="DHH phosphoesterases"/>
    <property type="match status" value="1"/>
</dbReference>
<proteinExistence type="predicted"/>
<dbReference type="PANTHER" id="PTHR47618:SF1">
    <property type="entry name" value="BIFUNCTIONAL OLIGORIBONUCLEASE AND PAP PHOSPHATASE NRNA"/>
    <property type="match status" value="1"/>
</dbReference>
<name>A0ABU1A0M9_9FLAO</name>
<keyword evidence="4" id="KW-1185">Reference proteome</keyword>
<dbReference type="Gene3D" id="3.90.1640.10">
    <property type="entry name" value="inorganic pyrophosphatase (n-terminal core)"/>
    <property type="match status" value="1"/>
</dbReference>
<dbReference type="GO" id="GO:0008441">
    <property type="term" value="F:3'(2'),5'-bisphosphate nucleotidase activity"/>
    <property type="evidence" value="ECO:0007669"/>
    <property type="project" value="UniProtKB-EC"/>
</dbReference>
<feature type="domain" description="DDH" evidence="1">
    <location>
        <begin position="18"/>
        <end position="170"/>
    </location>
</feature>
<dbReference type="Pfam" id="PF02272">
    <property type="entry name" value="DHHA1"/>
    <property type="match status" value="1"/>
</dbReference>
<dbReference type="InterPro" id="IPR003156">
    <property type="entry name" value="DHHA1_dom"/>
</dbReference>
<comment type="caution">
    <text evidence="3">The sequence shown here is derived from an EMBL/GenBank/DDBJ whole genome shotgun (WGS) entry which is preliminary data.</text>
</comment>
<reference evidence="3 4" key="1">
    <citation type="submission" date="2023-08" db="EMBL/GenBank/DDBJ databases">
        <title>Mesonia sp. MT50, isolated from deep-sea sediment of the Mariana Trench.</title>
        <authorList>
            <person name="Fu H."/>
        </authorList>
    </citation>
    <scope>NUCLEOTIDE SEQUENCE [LARGE SCALE GENOMIC DNA]</scope>
    <source>
        <strain evidence="3 4">MT50</strain>
    </source>
</reference>
<dbReference type="PANTHER" id="PTHR47618">
    <property type="entry name" value="BIFUNCTIONAL OLIGORIBONUCLEASE AND PAP PHOSPHATASE NRNA"/>
    <property type="match status" value="1"/>
</dbReference>
<dbReference type="Pfam" id="PF01368">
    <property type="entry name" value="DHH"/>
    <property type="match status" value="1"/>
</dbReference>
<gene>
    <name evidence="3" type="ORF">RBU60_02595</name>
</gene>
<evidence type="ECO:0000259" key="2">
    <source>
        <dbReference type="Pfam" id="PF02272"/>
    </source>
</evidence>
<keyword evidence="3" id="KW-0378">Hydrolase</keyword>
<accession>A0ABU1A0M9</accession>
<dbReference type="EC" id="3.1.3.7" evidence="3"/>
<dbReference type="Proteomes" id="UP001230915">
    <property type="component" value="Unassembled WGS sequence"/>
</dbReference>
<dbReference type="Gene3D" id="3.10.310.30">
    <property type="match status" value="1"/>
</dbReference>
<sequence>MEKEKVDELKALLSQPKKTVIIPHRNPDGDAIGSTLALQQYLQQCGHDAVVVAPNDFPDFLKWIPGVEEMILFSTETEKAKQLIADAELIFTLDFNHFSRTGNDMEAVLNQTDSTYVMIDHHQAPADYAAYTYSDTSISSTCQMIYHFLEMMDATDKITKDIATCLYVGIMTDTGSFRFASTTSTTHRVIADLIDKGAKNSDIHQQVYDTNSTNRMQLLGVALNNMKVLSELKTAYITLSQEELDTNNFKKGDTEGFVNYSLSIKGIVFAAIFIENKQDQIIKISLRSKGNFDVNQFARDHFNGGGHINAAGGKSDLSLNETITSFESTIKNYKNELEDAQE</sequence>
<feature type="domain" description="DHHA1" evidence="2">
    <location>
        <begin position="247"/>
        <end position="322"/>
    </location>
</feature>
<evidence type="ECO:0000259" key="1">
    <source>
        <dbReference type="Pfam" id="PF01368"/>
    </source>
</evidence>